<dbReference type="Proteomes" id="UP001331761">
    <property type="component" value="Unassembled WGS sequence"/>
</dbReference>
<gene>
    <name evidence="1" type="ORF">GCK32_021487</name>
</gene>
<accession>A0AAN8FHK2</accession>
<evidence type="ECO:0000313" key="1">
    <source>
        <dbReference type="EMBL" id="KAK5971278.1"/>
    </source>
</evidence>
<reference evidence="1 2" key="1">
    <citation type="submission" date="2019-10" db="EMBL/GenBank/DDBJ databases">
        <title>Assembly and Annotation for the nematode Trichostrongylus colubriformis.</title>
        <authorList>
            <person name="Martin J."/>
        </authorList>
    </citation>
    <scope>NUCLEOTIDE SEQUENCE [LARGE SCALE GENOMIC DNA]</scope>
    <source>
        <strain evidence="1">G859</strain>
        <tissue evidence="1">Whole worm</tissue>
    </source>
</reference>
<sequence length="79" mass="9119">MWLLFFMISTAYACSLCPLRVPPRPRPLDQYKLPSIPHLNLETMPQFCNFSRQLQIDEQCRSGFEKLFCSTDDTLGGGF</sequence>
<dbReference type="EMBL" id="WIXE01018010">
    <property type="protein sequence ID" value="KAK5971278.1"/>
    <property type="molecule type" value="Genomic_DNA"/>
</dbReference>
<evidence type="ECO:0000313" key="2">
    <source>
        <dbReference type="Proteomes" id="UP001331761"/>
    </source>
</evidence>
<name>A0AAN8FHK2_TRICO</name>
<protein>
    <submittedName>
        <fullName evidence="1">Uncharacterized protein</fullName>
    </submittedName>
</protein>
<proteinExistence type="predicted"/>
<keyword evidence="2" id="KW-1185">Reference proteome</keyword>
<dbReference type="AlphaFoldDB" id="A0AAN8FHK2"/>
<organism evidence="1 2">
    <name type="scientific">Trichostrongylus colubriformis</name>
    <name type="common">Black scour worm</name>
    <dbReference type="NCBI Taxonomy" id="6319"/>
    <lineage>
        <taxon>Eukaryota</taxon>
        <taxon>Metazoa</taxon>
        <taxon>Ecdysozoa</taxon>
        <taxon>Nematoda</taxon>
        <taxon>Chromadorea</taxon>
        <taxon>Rhabditida</taxon>
        <taxon>Rhabditina</taxon>
        <taxon>Rhabditomorpha</taxon>
        <taxon>Strongyloidea</taxon>
        <taxon>Trichostrongylidae</taxon>
        <taxon>Trichostrongylus</taxon>
    </lineage>
</organism>
<comment type="caution">
    <text evidence="1">The sequence shown here is derived from an EMBL/GenBank/DDBJ whole genome shotgun (WGS) entry which is preliminary data.</text>
</comment>